<comment type="caution">
    <text evidence="1">The sequence shown here is derived from an EMBL/GenBank/DDBJ whole genome shotgun (WGS) entry which is preliminary data.</text>
</comment>
<name>A0A8H5CWD6_9AGAR</name>
<dbReference type="EMBL" id="JAACJO010000017">
    <property type="protein sequence ID" value="KAF5349219.1"/>
    <property type="molecule type" value="Genomic_DNA"/>
</dbReference>
<keyword evidence="2" id="KW-1185">Reference proteome</keyword>
<proteinExistence type="predicted"/>
<dbReference type="Proteomes" id="UP000559027">
    <property type="component" value="Unassembled WGS sequence"/>
</dbReference>
<evidence type="ECO:0000313" key="1">
    <source>
        <dbReference type="EMBL" id="KAF5349219.1"/>
    </source>
</evidence>
<sequence>MSLPTVWVPKPQSSWMNRLSGQVIKTLLKIDISYRHRYNIPDERYRNPLEIAQLDLKWVDEVTARNQSEKVKLEVELKTYTNNDPFHGKLLIHELPFNLILKFTPRPVKESMVTMTTHAMGLPVPRVLAIQILARITEDEFS</sequence>
<organism evidence="1 2">
    <name type="scientific">Leucocoprinus leucothites</name>
    <dbReference type="NCBI Taxonomy" id="201217"/>
    <lineage>
        <taxon>Eukaryota</taxon>
        <taxon>Fungi</taxon>
        <taxon>Dikarya</taxon>
        <taxon>Basidiomycota</taxon>
        <taxon>Agaricomycotina</taxon>
        <taxon>Agaricomycetes</taxon>
        <taxon>Agaricomycetidae</taxon>
        <taxon>Agaricales</taxon>
        <taxon>Agaricineae</taxon>
        <taxon>Agaricaceae</taxon>
        <taxon>Leucocoprinus</taxon>
    </lineage>
</organism>
<dbReference type="OrthoDB" id="2906425at2759"/>
<protein>
    <submittedName>
        <fullName evidence="1">Uncharacterized protein</fullName>
    </submittedName>
</protein>
<dbReference type="AlphaFoldDB" id="A0A8H5CWD6"/>
<gene>
    <name evidence="1" type="ORF">D9756_009330</name>
</gene>
<dbReference type="Gene3D" id="1.25.40.570">
    <property type="match status" value="1"/>
</dbReference>
<reference evidence="1 2" key="1">
    <citation type="journal article" date="2020" name="ISME J.">
        <title>Uncovering the hidden diversity of litter-decomposition mechanisms in mushroom-forming fungi.</title>
        <authorList>
            <person name="Floudas D."/>
            <person name="Bentzer J."/>
            <person name="Ahren D."/>
            <person name="Johansson T."/>
            <person name="Persson P."/>
            <person name="Tunlid A."/>
        </authorList>
    </citation>
    <scope>NUCLEOTIDE SEQUENCE [LARGE SCALE GENOMIC DNA]</scope>
    <source>
        <strain evidence="1 2">CBS 146.42</strain>
    </source>
</reference>
<accession>A0A8H5CWD6</accession>
<evidence type="ECO:0000313" key="2">
    <source>
        <dbReference type="Proteomes" id="UP000559027"/>
    </source>
</evidence>